<evidence type="ECO:0000256" key="5">
    <source>
        <dbReference type="ARBA" id="ARBA00022741"/>
    </source>
</evidence>
<name>A0A369WDQ7_9GAMM</name>
<keyword evidence="7" id="KW-1278">Translocase</keyword>
<evidence type="ECO:0000256" key="2">
    <source>
        <dbReference type="ARBA" id="ARBA00022448"/>
    </source>
</evidence>
<evidence type="ECO:0000256" key="10">
    <source>
        <dbReference type="ARBA" id="ARBA00023136"/>
    </source>
</evidence>
<evidence type="ECO:0000313" key="14">
    <source>
        <dbReference type="EMBL" id="RDE18756.1"/>
    </source>
</evidence>
<keyword evidence="10 11" id="KW-0472">Membrane</keyword>
<dbReference type="Gene3D" id="3.40.50.300">
    <property type="entry name" value="P-loop containing nucleotide triphosphate hydrolases"/>
    <property type="match status" value="1"/>
</dbReference>
<organism evidence="14 15">
    <name type="scientific">Motiliproteus coralliicola</name>
    <dbReference type="NCBI Taxonomy" id="2283196"/>
    <lineage>
        <taxon>Bacteria</taxon>
        <taxon>Pseudomonadati</taxon>
        <taxon>Pseudomonadota</taxon>
        <taxon>Gammaproteobacteria</taxon>
        <taxon>Oceanospirillales</taxon>
        <taxon>Oceanospirillaceae</taxon>
        <taxon>Motiliproteus</taxon>
    </lineage>
</organism>
<keyword evidence="6 14" id="KW-0067">ATP-binding</keyword>
<dbReference type="SMART" id="SM00382">
    <property type="entry name" value="AAA"/>
    <property type="match status" value="1"/>
</dbReference>
<dbReference type="Proteomes" id="UP000253769">
    <property type="component" value="Unassembled WGS sequence"/>
</dbReference>
<dbReference type="InterPro" id="IPR011917">
    <property type="entry name" value="ABC_transpr_lipidA"/>
</dbReference>
<keyword evidence="9" id="KW-0445">Lipid transport</keyword>
<dbReference type="PANTHER" id="PTHR43394">
    <property type="entry name" value="ATP-DEPENDENT PERMEASE MDL1, MITOCHONDRIAL"/>
    <property type="match status" value="1"/>
</dbReference>
<keyword evidence="4 11" id="KW-0812">Transmembrane</keyword>
<dbReference type="Pfam" id="PF00005">
    <property type="entry name" value="ABC_tran"/>
    <property type="match status" value="1"/>
</dbReference>
<dbReference type="InterPro" id="IPR011527">
    <property type="entry name" value="ABC1_TM_dom"/>
</dbReference>
<evidence type="ECO:0000256" key="9">
    <source>
        <dbReference type="ARBA" id="ARBA00023055"/>
    </source>
</evidence>
<reference evidence="14 15" key="1">
    <citation type="submission" date="2018-07" db="EMBL/GenBank/DDBJ databases">
        <title>Motiliproteus coralliicola sp. nov., a bacterium isolated from Coral.</title>
        <authorList>
            <person name="Wang G."/>
        </authorList>
    </citation>
    <scope>NUCLEOTIDE SEQUENCE [LARGE SCALE GENOMIC DNA]</scope>
    <source>
        <strain evidence="14 15">C34</strain>
    </source>
</reference>
<dbReference type="GO" id="GO:0005524">
    <property type="term" value="F:ATP binding"/>
    <property type="evidence" value="ECO:0007669"/>
    <property type="project" value="UniProtKB-KW"/>
</dbReference>
<dbReference type="InterPro" id="IPR017871">
    <property type="entry name" value="ABC_transporter-like_CS"/>
</dbReference>
<dbReference type="InterPro" id="IPR027417">
    <property type="entry name" value="P-loop_NTPase"/>
</dbReference>
<dbReference type="InterPro" id="IPR036640">
    <property type="entry name" value="ABC1_TM_sf"/>
</dbReference>
<dbReference type="GO" id="GO:0005886">
    <property type="term" value="C:plasma membrane"/>
    <property type="evidence" value="ECO:0007669"/>
    <property type="project" value="UniProtKB-SubCell"/>
</dbReference>
<proteinExistence type="predicted"/>
<evidence type="ECO:0000256" key="6">
    <source>
        <dbReference type="ARBA" id="ARBA00022840"/>
    </source>
</evidence>
<dbReference type="InterPro" id="IPR039421">
    <property type="entry name" value="Type_1_exporter"/>
</dbReference>
<feature type="domain" description="ABC transmembrane type-1" evidence="13">
    <location>
        <begin position="12"/>
        <end position="294"/>
    </location>
</feature>
<keyword evidence="15" id="KW-1185">Reference proteome</keyword>
<feature type="transmembrane region" description="Helical" evidence="11">
    <location>
        <begin position="228"/>
        <end position="255"/>
    </location>
</feature>
<keyword evidence="8 11" id="KW-1133">Transmembrane helix</keyword>
<dbReference type="PROSITE" id="PS00211">
    <property type="entry name" value="ABC_TRANSPORTER_1"/>
    <property type="match status" value="1"/>
</dbReference>
<dbReference type="Pfam" id="PF00664">
    <property type="entry name" value="ABC_membrane"/>
    <property type="match status" value="1"/>
</dbReference>
<dbReference type="EMBL" id="QQOH01000004">
    <property type="protein sequence ID" value="RDE18756.1"/>
    <property type="molecule type" value="Genomic_DNA"/>
</dbReference>
<dbReference type="GO" id="GO:0016887">
    <property type="term" value="F:ATP hydrolysis activity"/>
    <property type="evidence" value="ECO:0007669"/>
    <property type="project" value="InterPro"/>
</dbReference>
<dbReference type="Gene3D" id="1.20.1560.10">
    <property type="entry name" value="ABC transporter type 1, transmembrane domain"/>
    <property type="match status" value="1"/>
</dbReference>
<evidence type="ECO:0000256" key="8">
    <source>
        <dbReference type="ARBA" id="ARBA00022989"/>
    </source>
</evidence>
<comment type="subcellular location">
    <subcellularLocation>
        <location evidence="1">Cell membrane</location>
        <topology evidence="1">Multi-pass membrane protein</topology>
    </subcellularLocation>
</comment>
<evidence type="ECO:0000256" key="4">
    <source>
        <dbReference type="ARBA" id="ARBA00022692"/>
    </source>
</evidence>
<accession>A0A369WDQ7</accession>
<gene>
    <name evidence="14" type="primary">msbA</name>
    <name evidence="14" type="ORF">DV711_14130</name>
</gene>
<evidence type="ECO:0000256" key="1">
    <source>
        <dbReference type="ARBA" id="ARBA00004651"/>
    </source>
</evidence>
<sequence>MTYVRPHWGKFVIAIIAMVVVASTEPAVAAMMQPLIDGTFIDKDPDAIVMVPLTFVGLFFVRGVARVVATLGVTAVATQVVMQLRIELFSHIQKLPQSYMDANTTGKLLSKVTYDVEQLSSTASKVWLILVRDSLIIIGLLGYLFYLNWRLAMLILIVAPVIAVIIKLVSKRMRKSSRLLQENMGHLTHRLEENIRGNRLVKLFLAESQEEAKFYPVVNQLRQNTLKLVVIGAANSPVVQFVIAIALASVIYFAATQEGDSAMSPGEFVAFFTAMGMLFAPMRSLTSVNAPFQKGMAAAETLFTLLDHPTEPDSGDELKQPFSGRISIQGLNFRYAPELDPVLKGINVELNPGETLALVGGSGSGKSTLTQLLTRFYQPESGQILFDGVDIQTLKLSSLRSQIAYVDQDVFLFNESVADNVAFGDPKGADLNRVREALKHAHAEEFVDKLDGGIQAPIGEQGSLLSGGQRQRLALARAFYKDAPLLILDEATSALDNESERQVQAALKELCEGRTTIIIAHRLSTIEHADRILVMKEGEVKEMGTHQQLLEKGGIYRQLYREMH</sequence>
<keyword evidence="2" id="KW-0813">Transport</keyword>
<dbReference type="FunFam" id="3.40.50.300:FF:000221">
    <property type="entry name" value="Multidrug ABC transporter ATP-binding protein"/>
    <property type="match status" value="1"/>
</dbReference>
<dbReference type="SUPFAM" id="SSF52540">
    <property type="entry name" value="P-loop containing nucleoside triphosphate hydrolases"/>
    <property type="match status" value="1"/>
</dbReference>
<feature type="transmembrane region" description="Helical" evidence="11">
    <location>
        <begin position="53"/>
        <end position="77"/>
    </location>
</feature>
<keyword evidence="5" id="KW-0547">Nucleotide-binding</keyword>
<dbReference type="InterPro" id="IPR003593">
    <property type="entry name" value="AAA+_ATPase"/>
</dbReference>
<keyword evidence="3" id="KW-1003">Cell membrane</keyword>
<dbReference type="AlphaFoldDB" id="A0A369WDQ7"/>
<evidence type="ECO:0000313" key="15">
    <source>
        <dbReference type="Proteomes" id="UP000253769"/>
    </source>
</evidence>
<protein>
    <submittedName>
        <fullName evidence="14">Lipid A export permease/ATP-binding protein MsbA</fullName>
    </submittedName>
</protein>
<dbReference type="SUPFAM" id="SSF90123">
    <property type="entry name" value="ABC transporter transmembrane region"/>
    <property type="match status" value="1"/>
</dbReference>
<dbReference type="PROSITE" id="PS50893">
    <property type="entry name" value="ABC_TRANSPORTER_2"/>
    <property type="match status" value="1"/>
</dbReference>
<dbReference type="CDD" id="cd18552">
    <property type="entry name" value="ABC_6TM_MsbA_like"/>
    <property type="match status" value="1"/>
</dbReference>
<dbReference type="NCBIfam" id="TIGR02203">
    <property type="entry name" value="MsbA_lipidA"/>
    <property type="match status" value="1"/>
</dbReference>
<dbReference type="PANTHER" id="PTHR43394:SF1">
    <property type="entry name" value="ATP-BINDING CASSETTE SUB-FAMILY B MEMBER 10, MITOCHONDRIAL"/>
    <property type="match status" value="1"/>
</dbReference>
<evidence type="ECO:0000256" key="7">
    <source>
        <dbReference type="ARBA" id="ARBA00022967"/>
    </source>
</evidence>
<dbReference type="GO" id="GO:0034040">
    <property type="term" value="F:ATPase-coupled lipid transmembrane transporter activity"/>
    <property type="evidence" value="ECO:0007669"/>
    <property type="project" value="InterPro"/>
</dbReference>
<feature type="transmembrane region" description="Helical" evidence="11">
    <location>
        <begin position="267"/>
        <end position="286"/>
    </location>
</feature>
<feature type="domain" description="ABC transporter" evidence="12">
    <location>
        <begin position="328"/>
        <end position="562"/>
    </location>
</feature>
<dbReference type="GO" id="GO:0015421">
    <property type="term" value="F:ABC-type oligopeptide transporter activity"/>
    <property type="evidence" value="ECO:0007669"/>
    <property type="project" value="TreeGrafter"/>
</dbReference>
<feature type="transmembrane region" description="Helical" evidence="11">
    <location>
        <begin position="151"/>
        <end position="169"/>
    </location>
</feature>
<evidence type="ECO:0000259" key="12">
    <source>
        <dbReference type="PROSITE" id="PS50893"/>
    </source>
</evidence>
<evidence type="ECO:0000256" key="3">
    <source>
        <dbReference type="ARBA" id="ARBA00022475"/>
    </source>
</evidence>
<comment type="caution">
    <text evidence="14">The sequence shown here is derived from an EMBL/GenBank/DDBJ whole genome shotgun (WGS) entry which is preliminary data.</text>
</comment>
<dbReference type="PROSITE" id="PS50929">
    <property type="entry name" value="ABC_TM1F"/>
    <property type="match status" value="1"/>
</dbReference>
<evidence type="ECO:0000259" key="13">
    <source>
        <dbReference type="PROSITE" id="PS50929"/>
    </source>
</evidence>
<evidence type="ECO:0000256" key="11">
    <source>
        <dbReference type="SAM" id="Phobius"/>
    </source>
</evidence>
<dbReference type="InterPro" id="IPR003439">
    <property type="entry name" value="ABC_transporter-like_ATP-bd"/>
</dbReference>
<feature type="transmembrane region" description="Helical" evidence="11">
    <location>
        <begin position="126"/>
        <end position="145"/>
    </location>
</feature>